<evidence type="ECO:0000313" key="2">
    <source>
        <dbReference type="EMBL" id="KGM09604.1"/>
    </source>
</evidence>
<dbReference type="PROSITE" id="PS51318">
    <property type="entry name" value="TAT"/>
    <property type="match status" value="1"/>
</dbReference>
<protein>
    <submittedName>
        <fullName evidence="2">Uncharacterized protein</fullName>
    </submittedName>
</protein>
<organism evidence="2 3">
    <name type="scientific">Cellulomonas carbonis T26</name>
    <dbReference type="NCBI Taxonomy" id="947969"/>
    <lineage>
        <taxon>Bacteria</taxon>
        <taxon>Bacillati</taxon>
        <taxon>Actinomycetota</taxon>
        <taxon>Actinomycetes</taxon>
        <taxon>Micrococcales</taxon>
        <taxon>Cellulomonadaceae</taxon>
        <taxon>Cellulomonas</taxon>
    </lineage>
</organism>
<evidence type="ECO:0000256" key="1">
    <source>
        <dbReference type="SAM" id="MobiDB-lite"/>
    </source>
</evidence>
<proteinExistence type="predicted"/>
<dbReference type="EMBL" id="AXCY01000086">
    <property type="protein sequence ID" value="KGM09604.1"/>
    <property type="molecule type" value="Genomic_DNA"/>
</dbReference>
<dbReference type="InterPro" id="IPR006311">
    <property type="entry name" value="TAT_signal"/>
</dbReference>
<feature type="compositionally biased region" description="Basic and acidic residues" evidence="1">
    <location>
        <begin position="121"/>
        <end position="131"/>
    </location>
</feature>
<dbReference type="OrthoDB" id="572089at2"/>
<name>A0A0A0BR77_9CELL</name>
<feature type="region of interest" description="Disordered" evidence="1">
    <location>
        <begin position="120"/>
        <end position="139"/>
    </location>
</feature>
<keyword evidence="3" id="KW-1185">Reference proteome</keyword>
<comment type="caution">
    <text evidence="2">The sequence shown here is derived from an EMBL/GenBank/DDBJ whole genome shotgun (WGS) entry which is preliminary data.</text>
</comment>
<dbReference type="AlphaFoldDB" id="A0A0A0BR77"/>
<reference evidence="2 3" key="1">
    <citation type="submission" date="2013-08" db="EMBL/GenBank/DDBJ databases">
        <title>Genome sequencing of Cellulomonas carbonis T26.</title>
        <authorList>
            <person name="Chen F."/>
            <person name="Li Y."/>
            <person name="Wang G."/>
        </authorList>
    </citation>
    <scope>NUCLEOTIDE SEQUENCE [LARGE SCALE GENOMIC DNA]</scope>
    <source>
        <strain evidence="2 3">T26</strain>
    </source>
</reference>
<reference evidence="2 3" key="2">
    <citation type="journal article" date="2015" name="Stand. Genomic Sci.">
        <title>Draft genome sequence of Cellulomonas carbonis T26(T) and comparative analysis of six Cellulomonas genomes.</title>
        <authorList>
            <person name="Zhuang W."/>
            <person name="Zhang S."/>
            <person name="Xia X."/>
            <person name="Wang G."/>
        </authorList>
    </citation>
    <scope>NUCLEOTIDE SEQUENCE [LARGE SCALE GENOMIC DNA]</scope>
    <source>
        <strain evidence="2 3">T26</strain>
    </source>
</reference>
<accession>A0A0A0BR77</accession>
<sequence length="257" mass="26545">MTSRRSVLATLSIGAVAVTAVGVAVGPALASSGRDARISATKDQGVAADADLVETSVRREGDGLVFRHRVTGTAGATTPEPIGSFAGSAVQSYVWPTSLDPATVGFADGSGVLALAATSHPDFDDTPRQDEDGNGATDDDGVVWHAHWVVLVPDDSRGDGALMVRGIPEGEEPDVPATWPGVPLLLDSPGYDVDLHGPVVRIDVPLDAVAFPETFSFDGVTAALRVNADLHDPLLRVEDVLDIASGDLSMPGVAHTR</sequence>
<gene>
    <name evidence="2" type="ORF">N868_01255</name>
</gene>
<dbReference type="RefSeq" id="WP_052426411.1">
    <property type="nucleotide sequence ID" value="NZ_AXCY01000086.1"/>
</dbReference>
<evidence type="ECO:0000313" key="3">
    <source>
        <dbReference type="Proteomes" id="UP000029839"/>
    </source>
</evidence>
<dbReference type="Proteomes" id="UP000029839">
    <property type="component" value="Unassembled WGS sequence"/>
</dbReference>